<reference evidence="7" key="1">
    <citation type="submission" date="2012-01" db="EMBL/GenBank/DDBJ databases">
        <title>The Genome Sequence of Treponema denticola H-22.</title>
        <authorList>
            <consortium name="The Broad Institute Genome Sequencing Platform"/>
            <person name="Earl A."/>
            <person name="Ward D."/>
            <person name="Feldgarden M."/>
            <person name="Gevers D."/>
            <person name="Blanton J.M."/>
            <person name="Fenno C.J."/>
            <person name="Baranova O.V."/>
            <person name="Mathney J."/>
            <person name="Dewhirst F.E."/>
            <person name="Izard J."/>
            <person name="Young S.K."/>
            <person name="Zeng Q."/>
            <person name="Gargeya S."/>
            <person name="Fitzgerald M."/>
            <person name="Haas B."/>
            <person name="Abouelleil A."/>
            <person name="Alvarado L."/>
            <person name="Arachchi H.M."/>
            <person name="Berlin A."/>
            <person name="Chapman S.B."/>
            <person name="Gearin G."/>
            <person name="Goldberg J."/>
            <person name="Griggs A."/>
            <person name="Gujja S."/>
            <person name="Hansen M."/>
            <person name="Heiman D."/>
            <person name="Howarth C."/>
            <person name="Larimer J."/>
            <person name="Lui A."/>
            <person name="MacDonald P.J.P."/>
            <person name="McCowen C."/>
            <person name="Montmayeur A."/>
            <person name="Murphy C."/>
            <person name="Neiman D."/>
            <person name="Pearson M."/>
            <person name="Priest M."/>
            <person name="Roberts A."/>
            <person name="Saif S."/>
            <person name="Shea T."/>
            <person name="Sisk P."/>
            <person name="Stolte C."/>
            <person name="Sykes S."/>
            <person name="Wortman J."/>
            <person name="Nusbaum C."/>
            <person name="Birren B."/>
        </authorList>
    </citation>
    <scope>NUCLEOTIDE SEQUENCE [LARGE SCALE GENOMIC DNA]</scope>
    <source>
        <strain evidence="7">H-22</strain>
    </source>
</reference>
<evidence type="ECO:0000256" key="2">
    <source>
        <dbReference type="ARBA" id="ARBA00022475"/>
    </source>
</evidence>
<name>A0A0E2E1U5_TREDN</name>
<sequence length="357" mass="40867">MRLLQRYLLKLFIPTFVVAMLFFVLLLQLGDLFANIVAYLQNGAQFKDIVKVMWLYIPKCIAYSVPLAILFAGSYTMGNLYAQNELTSIFSAGISLGRFTLPLLVLGLCFSVGMIFFEDNVVIKYFYEKTQLSKKLLQEEESLDTQDLVILSELGKIVYTADYFNAENQTLANAYIIIRDEDGNLSLVIKSSHMVWNEDRWTTDSAEVYRFDEKNIVSCLNHIPDNIILSEPPSNFQKNLSSVDEMRISEAKEFIAALKKNGLPYYEALSKYHRRFSFPFTIFIVLFFSISLGGKFKKNILLMSILFSLGIATLFYVTEMVTMLSAKWEYISPLAGAWTPIFIFSILSIFLLKNSRT</sequence>
<evidence type="ECO:0000256" key="6">
    <source>
        <dbReference type="SAM" id="Phobius"/>
    </source>
</evidence>
<proteinExistence type="predicted"/>
<accession>A0A0E2E1U5</accession>
<keyword evidence="3 6" id="KW-0812">Transmembrane</keyword>
<feature type="transmembrane region" description="Helical" evidence="6">
    <location>
        <begin position="52"/>
        <end position="76"/>
    </location>
</feature>
<dbReference type="PANTHER" id="PTHR33529:SF6">
    <property type="entry name" value="YJGP_YJGQ FAMILY PERMEASE"/>
    <property type="match status" value="1"/>
</dbReference>
<dbReference type="Proteomes" id="UP000011705">
    <property type="component" value="Chromosome"/>
</dbReference>
<keyword evidence="2" id="KW-1003">Cell membrane</keyword>
<feature type="transmembrane region" description="Helical" evidence="6">
    <location>
        <begin position="300"/>
        <end position="318"/>
    </location>
</feature>
<dbReference type="PATRIC" id="fig|999432.5.peg.2505"/>
<dbReference type="RefSeq" id="WP_002685924.1">
    <property type="nucleotide sequence ID" value="NZ_CM001795.1"/>
</dbReference>
<evidence type="ECO:0000256" key="4">
    <source>
        <dbReference type="ARBA" id="ARBA00022989"/>
    </source>
</evidence>
<dbReference type="Pfam" id="PF03739">
    <property type="entry name" value="LptF_LptG"/>
    <property type="match status" value="1"/>
</dbReference>
<evidence type="ECO:0008006" key="8">
    <source>
        <dbReference type="Google" id="ProtNLM"/>
    </source>
</evidence>
<gene>
    <name evidence="7" type="ORF">HMPREF9726_02410</name>
</gene>
<evidence type="ECO:0000256" key="3">
    <source>
        <dbReference type="ARBA" id="ARBA00022692"/>
    </source>
</evidence>
<feature type="transmembrane region" description="Helical" evidence="6">
    <location>
        <begin position="330"/>
        <end position="352"/>
    </location>
</feature>
<evidence type="ECO:0000256" key="1">
    <source>
        <dbReference type="ARBA" id="ARBA00004651"/>
    </source>
</evidence>
<comment type="caution">
    <text evidence="7">The sequence shown here is derived from an EMBL/GenBank/DDBJ whole genome shotgun (WGS) entry which is preliminary data.</text>
</comment>
<dbReference type="EMBL" id="AGDV01000021">
    <property type="protein sequence ID" value="EMB30725.1"/>
    <property type="molecule type" value="Genomic_DNA"/>
</dbReference>
<dbReference type="InterPro" id="IPR005495">
    <property type="entry name" value="LptG/LptF_permease"/>
</dbReference>
<organism evidence="7">
    <name type="scientific">Treponema denticola H-22</name>
    <dbReference type="NCBI Taxonomy" id="999432"/>
    <lineage>
        <taxon>Bacteria</taxon>
        <taxon>Pseudomonadati</taxon>
        <taxon>Spirochaetota</taxon>
        <taxon>Spirochaetia</taxon>
        <taxon>Spirochaetales</taxon>
        <taxon>Treponemataceae</taxon>
        <taxon>Treponema</taxon>
    </lineage>
</organism>
<feature type="transmembrane region" description="Helical" evidence="6">
    <location>
        <begin position="276"/>
        <end position="294"/>
    </location>
</feature>
<evidence type="ECO:0000313" key="7">
    <source>
        <dbReference type="EMBL" id="EMB30725.1"/>
    </source>
</evidence>
<dbReference type="PANTHER" id="PTHR33529">
    <property type="entry name" value="SLR0882 PROTEIN-RELATED"/>
    <property type="match status" value="1"/>
</dbReference>
<feature type="transmembrane region" description="Helical" evidence="6">
    <location>
        <begin position="96"/>
        <end position="117"/>
    </location>
</feature>
<evidence type="ECO:0000256" key="5">
    <source>
        <dbReference type="ARBA" id="ARBA00023136"/>
    </source>
</evidence>
<keyword evidence="5 6" id="KW-0472">Membrane</keyword>
<keyword evidence="4 6" id="KW-1133">Transmembrane helix</keyword>
<dbReference type="GO" id="GO:0043190">
    <property type="term" value="C:ATP-binding cassette (ABC) transporter complex"/>
    <property type="evidence" value="ECO:0007669"/>
    <property type="project" value="TreeGrafter"/>
</dbReference>
<comment type="subcellular location">
    <subcellularLocation>
        <location evidence="1">Cell membrane</location>
        <topology evidence="1">Multi-pass membrane protein</topology>
    </subcellularLocation>
</comment>
<dbReference type="HOGENOM" id="CLU_028799_3_2_12"/>
<dbReference type="AlphaFoldDB" id="A0A0E2E1U5"/>
<feature type="transmembrane region" description="Helical" evidence="6">
    <location>
        <begin position="12"/>
        <end position="40"/>
    </location>
</feature>
<dbReference type="GO" id="GO:0015920">
    <property type="term" value="P:lipopolysaccharide transport"/>
    <property type="evidence" value="ECO:0007669"/>
    <property type="project" value="TreeGrafter"/>
</dbReference>
<protein>
    <recommendedName>
        <fullName evidence="8">YjgP/YjgQ family permease</fullName>
    </recommendedName>
</protein>